<dbReference type="InterPro" id="IPR000600">
    <property type="entry name" value="ROK"/>
</dbReference>
<dbReference type="Gene3D" id="1.10.10.10">
    <property type="entry name" value="Winged helix-like DNA-binding domain superfamily/Winged helix DNA-binding domain"/>
    <property type="match status" value="1"/>
</dbReference>
<dbReference type="SUPFAM" id="SSF53067">
    <property type="entry name" value="Actin-like ATPase domain"/>
    <property type="match status" value="1"/>
</dbReference>
<protein>
    <submittedName>
        <fullName evidence="2">Putative NBD/HSP70 family sugar kinase</fullName>
    </submittedName>
</protein>
<dbReference type="Proteomes" id="UP000244069">
    <property type="component" value="Unassembled WGS sequence"/>
</dbReference>
<dbReference type="PANTHER" id="PTHR18964:SF169">
    <property type="entry name" value="N-ACETYLMANNOSAMINE KINASE"/>
    <property type="match status" value="1"/>
</dbReference>
<dbReference type="Pfam" id="PF13412">
    <property type="entry name" value="HTH_24"/>
    <property type="match status" value="1"/>
</dbReference>
<dbReference type="PANTHER" id="PTHR18964">
    <property type="entry name" value="ROK (REPRESSOR, ORF, KINASE) FAMILY"/>
    <property type="match status" value="1"/>
</dbReference>
<evidence type="ECO:0000256" key="1">
    <source>
        <dbReference type="SAM" id="MobiDB-lite"/>
    </source>
</evidence>
<dbReference type="EMBL" id="QBKN01000003">
    <property type="protein sequence ID" value="PTX51264.1"/>
    <property type="molecule type" value="Genomic_DNA"/>
</dbReference>
<feature type="region of interest" description="Disordered" evidence="1">
    <location>
        <begin position="1"/>
        <end position="48"/>
    </location>
</feature>
<dbReference type="Gene3D" id="3.30.420.40">
    <property type="match status" value="2"/>
</dbReference>
<proteinExistence type="predicted"/>
<reference evidence="2 3" key="1">
    <citation type="submission" date="2018-04" db="EMBL/GenBank/DDBJ databases">
        <title>Genomic Encyclopedia of Archaeal and Bacterial Type Strains, Phase II (KMG-II): from individual species to whole genera.</title>
        <authorList>
            <person name="Goeker M."/>
        </authorList>
    </citation>
    <scope>NUCLEOTIDE SEQUENCE [LARGE SCALE GENOMIC DNA]</scope>
    <source>
        <strain evidence="2 3">DSM 29329</strain>
    </source>
</reference>
<gene>
    <name evidence="2" type="ORF">C8N44_1037</name>
</gene>
<dbReference type="GO" id="GO:0019262">
    <property type="term" value="P:N-acetylneuraminate catabolic process"/>
    <property type="evidence" value="ECO:0007669"/>
    <property type="project" value="TreeGrafter"/>
</dbReference>
<dbReference type="SUPFAM" id="SSF46785">
    <property type="entry name" value="Winged helix' DNA-binding domain"/>
    <property type="match status" value="1"/>
</dbReference>
<feature type="compositionally biased region" description="Polar residues" evidence="1">
    <location>
        <begin position="7"/>
        <end position="26"/>
    </location>
</feature>
<dbReference type="InterPro" id="IPR036390">
    <property type="entry name" value="WH_DNA-bd_sf"/>
</dbReference>
<accession>A0A2T6B5C8</accession>
<dbReference type="GO" id="GO:0009384">
    <property type="term" value="F:N-acylmannosamine kinase activity"/>
    <property type="evidence" value="ECO:0007669"/>
    <property type="project" value="TreeGrafter"/>
</dbReference>
<dbReference type="Pfam" id="PF00480">
    <property type="entry name" value="ROK"/>
    <property type="match status" value="1"/>
</dbReference>
<name>A0A2T6B5C8_9RHOB</name>
<dbReference type="InterPro" id="IPR043129">
    <property type="entry name" value="ATPase_NBD"/>
</dbReference>
<dbReference type="InterPro" id="IPR036388">
    <property type="entry name" value="WH-like_DNA-bd_sf"/>
</dbReference>
<comment type="caution">
    <text evidence="2">The sequence shown here is derived from an EMBL/GenBank/DDBJ whole genome shotgun (WGS) entry which is preliminary data.</text>
</comment>
<organism evidence="2 3">
    <name type="scientific">Allosediminivita pacifica</name>
    <dbReference type="NCBI Taxonomy" id="1267769"/>
    <lineage>
        <taxon>Bacteria</taxon>
        <taxon>Pseudomonadati</taxon>
        <taxon>Pseudomonadota</taxon>
        <taxon>Alphaproteobacteria</taxon>
        <taxon>Rhodobacterales</taxon>
        <taxon>Paracoccaceae</taxon>
        <taxon>Allosediminivita</taxon>
    </lineage>
</organism>
<keyword evidence="2" id="KW-0808">Transferase</keyword>
<keyword evidence="3" id="KW-1185">Reference proteome</keyword>
<dbReference type="AlphaFoldDB" id="A0A2T6B5C8"/>
<evidence type="ECO:0000313" key="2">
    <source>
        <dbReference type="EMBL" id="PTX51264.1"/>
    </source>
</evidence>
<evidence type="ECO:0000313" key="3">
    <source>
        <dbReference type="Proteomes" id="UP000244069"/>
    </source>
</evidence>
<keyword evidence="2" id="KW-0418">Kinase</keyword>
<sequence length="429" mass="44582">MAAGSDSGPSITGKVSSVTRTVAPTDSTHRSPRGALALGKNPGRSRSHNRRVLLELLRRNGPQGRKALADLAGISTQAVANIIEELVADGLLLDMGRKRTGRGLPPIQYAINPDGAVTIGLEISVGELTATLLDLGGNLRHEERFSLDDMRPDAVLALIGDEVRRLIARQSARLMGVGVVMPGPFGIEGLSGVGPTTLKDWTDIDVAGRLSGDLGVPVVVDNDANAAAVGEMLFGKGQNVGHFCMLYFGAGIGLGAIVQDQPLRGAFGNAGEIGHIPVAPGGLPCQCGQSGCLEGYASIHALSGYLGSSDRVLRADEIRARIDAGDPAIDDWLASAAPHLATMIGMIENIFDPQTVILGGKLPGRLLDDLVARLKVPPSVANRPSRVLPRVQRGQAGQGSAALGAAALPFFNAITPQLDLAEPVPVPQE</sequence>